<evidence type="ECO:0000256" key="1">
    <source>
        <dbReference type="ARBA" id="ARBA00006739"/>
    </source>
</evidence>
<dbReference type="SUPFAM" id="SSF53448">
    <property type="entry name" value="Nucleotide-diphospho-sugar transferases"/>
    <property type="match status" value="1"/>
</dbReference>
<name>A0A2V3A4V5_9BACI</name>
<comment type="similarity">
    <text evidence="1">Belongs to the glycosyltransferase 2 family.</text>
</comment>
<dbReference type="Pfam" id="PF00535">
    <property type="entry name" value="Glycos_transf_2"/>
    <property type="match status" value="1"/>
</dbReference>
<organism evidence="3 4">
    <name type="scientific">Cytobacillus oceanisediminis</name>
    <dbReference type="NCBI Taxonomy" id="665099"/>
    <lineage>
        <taxon>Bacteria</taxon>
        <taxon>Bacillati</taxon>
        <taxon>Bacillota</taxon>
        <taxon>Bacilli</taxon>
        <taxon>Bacillales</taxon>
        <taxon>Bacillaceae</taxon>
        <taxon>Cytobacillus</taxon>
    </lineage>
</organism>
<keyword evidence="3" id="KW-0808">Transferase</keyword>
<dbReference type="InterPro" id="IPR001173">
    <property type="entry name" value="Glyco_trans_2-like"/>
</dbReference>
<dbReference type="PANTHER" id="PTHR22916">
    <property type="entry name" value="GLYCOSYLTRANSFERASE"/>
    <property type="match status" value="1"/>
</dbReference>
<dbReference type="AlphaFoldDB" id="A0A2V3A4V5"/>
<feature type="domain" description="Glycosyltransferase 2-like" evidence="2">
    <location>
        <begin position="6"/>
        <end position="165"/>
    </location>
</feature>
<dbReference type="GO" id="GO:0016758">
    <property type="term" value="F:hexosyltransferase activity"/>
    <property type="evidence" value="ECO:0007669"/>
    <property type="project" value="UniProtKB-ARBA"/>
</dbReference>
<dbReference type="RefSeq" id="WP_110062901.1">
    <property type="nucleotide sequence ID" value="NZ_QGTW01000001.1"/>
</dbReference>
<protein>
    <submittedName>
        <fullName evidence="3">Glycosyl transferase family 2</fullName>
    </submittedName>
</protein>
<accession>A0A2V3A4V5</accession>
<evidence type="ECO:0000259" key="2">
    <source>
        <dbReference type="Pfam" id="PF00535"/>
    </source>
</evidence>
<gene>
    <name evidence="3" type="ORF">DFO73_101177</name>
</gene>
<dbReference type="OrthoDB" id="396512at2"/>
<dbReference type="InterPro" id="IPR029044">
    <property type="entry name" value="Nucleotide-diphossugar_trans"/>
</dbReference>
<evidence type="ECO:0000313" key="3">
    <source>
        <dbReference type="EMBL" id="PWW31919.1"/>
    </source>
</evidence>
<dbReference type="Gene3D" id="3.90.550.10">
    <property type="entry name" value="Spore Coat Polysaccharide Biosynthesis Protein SpsA, Chain A"/>
    <property type="match status" value="1"/>
</dbReference>
<evidence type="ECO:0000313" key="4">
    <source>
        <dbReference type="Proteomes" id="UP000247150"/>
    </source>
</evidence>
<proteinExistence type="inferred from homology"/>
<reference evidence="3 4" key="1">
    <citation type="submission" date="2018-05" db="EMBL/GenBank/DDBJ databases">
        <title>Freshwater and sediment microbial communities from various areas in North America, analyzing microbe dynamics in response to fracking.</title>
        <authorList>
            <person name="Lamendella R."/>
        </authorList>
    </citation>
    <scope>NUCLEOTIDE SEQUENCE [LARGE SCALE GENOMIC DNA]</scope>
    <source>
        <strain evidence="3 4">15_TX</strain>
    </source>
</reference>
<dbReference type="PANTHER" id="PTHR22916:SF3">
    <property type="entry name" value="UDP-GLCNAC:BETAGAL BETA-1,3-N-ACETYLGLUCOSAMINYLTRANSFERASE-LIKE PROTEIN 1"/>
    <property type="match status" value="1"/>
</dbReference>
<sequence>MKPNVSIIIPFFNCQYINQAIKSALKQSYSNIEVIVVNDGSTLYKDRIMPFLKDKRVKYIEKANGGTASALNAGIRISKGNYIVWLSSDDFFVKDKVQKQFLFMQKNNFHISYTNFSRINEKGVVIKERAAIHPVSRKKLCIRLLKGCPINGSTIMMKREVYNKVGKFNEKLACTQDYDYWLRTIQHYNFGYLDEPLTLYKVHNKMGSIKHRTKLLNEANLLKRKYRPLLLRTINRL</sequence>
<comment type="caution">
    <text evidence="3">The sequence shown here is derived from an EMBL/GenBank/DDBJ whole genome shotgun (WGS) entry which is preliminary data.</text>
</comment>
<dbReference type="EMBL" id="QGTW01000001">
    <property type="protein sequence ID" value="PWW31919.1"/>
    <property type="molecule type" value="Genomic_DNA"/>
</dbReference>
<dbReference type="Proteomes" id="UP000247150">
    <property type="component" value="Unassembled WGS sequence"/>
</dbReference>